<dbReference type="InterPro" id="IPR019248">
    <property type="entry name" value="Glucodextran_C"/>
</dbReference>
<dbReference type="Gene3D" id="2.60.40.1190">
    <property type="match status" value="1"/>
</dbReference>
<comment type="caution">
    <text evidence="2">The sequence shown here is derived from an EMBL/GenBank/DDBJ whole genome shotgun (WGS) entry which is preliminary data.</text>
</comment>
<evidence type="ECO:0000259" key="1">
    <source>
        <dbReference type="Pfam" id="PF09985"/>
    </source>
</evidence>
<evidence type="ECO:0000313" key="3">
    <source>
        <dbReference type="Proteomes" id="UP001596297"/>
    </source>
</evidence>
<dbReference type="EMBL" id="JBHSWD010000001">
    <property type="protein sequence ID" value="MFC6590812.1"/>
    <property type="molecule type" value="Genomic_DNA"/>
</dbReference>
<organism evidence="2 3">
    <name type="scientific">Deinococcus lacus</name>
    <dbReference type="NCBI Taxonomy" id="392561"/>
    <lineage>
        <taxon>Bacteria</taxon>
        <taxon>Thermotogati</taxon>
        <taxon>Deinococcota</taxon>
        <taxon>Deinococci</taxon>
        <taxon>Deinococcales</taxon>
        <taxon>Deinococcaceae</taxon>
        <taxon>Deinococcus</taxon>
    </lineage>
</organism>
<evidence type="ECO:0000313" key="2">
    <source>
        <dbReference type="EMBL" id="MFC6590812.1"/>
    </source>
</evidence>
<feature type="domain" description="Glucodextranase-like C-terminal" evidence="1">
    <location>
        <begin position="3"/>
        <end position="52"/>
    </location>
</feature>
<proteinExistence type="predicted"/>
<dbReference type="SUPFAM" id="SSF49344">
    <property type="entry name" value="CBD9-like"/>
    <property type="match status" value="1"/>
</dbReference>
<sequence>MRGLTVQRGETGLRLTITFDQMANPWQSPAGFSAGVTDVFIRTELGGETRLADTGFWSLGVGGSITCA</sequence>
<dbReference type="RefSeq" id="WP_380081822.1">
    <property type="nucleotide sequence ID" value="NZ_JBHSWD010000001.1"/>
</dbReference>
<dbReference type="Pfam" id="PF09985">
    <property type="entry name" value="Glucodextran_C"/>
    <property type="match status" value="1"/>
</dbReference>
<reference evidence="3" key="1">
    <citation type="journal article" date="2019" name="Int. J. Syst. Evol. Microbiol.">
        <title>The Global Catalogue of Microorganisms (GCM) 10K type strain sequencing project: providing services to taxonomists for standard genome sequencing and annotation.</title>
        <authorList>
            <consortium name="The Broad Institute Genomics Platform"/>
            <consortium name="The Broad Institute Genome Sequencing Center for Infectious Disease"/>
            <person name="Wu L."/>
            <person name="Ma J."/>
        </authorList>
    </citation>
    <scope>NUCLEOTIDE SEQUENCE [LARGE SCALE GENOMIC DNA]</scope>
    <source>
        <strain evidence="3">CGMCC 1.15772</strain>
    </source>
</reference>
<gene>
    <name evidence="2" type="ORF">ACFP81_01365</name>
</gene>
<keyword evidence="3" id="KW-1185">Reference proteome</keyword>
<dbReference type="Proteomes" id="UP001596297">
    <property type="component" value="Unassembled WGS sequence"/>
</dbReference>
<protein>
    <submittedName>
        <fullName evidence="2">Glucodextranase DOMON-like domain-containing protein</fullName>
    </submittedName>
</protein>
<name>A0ABW1Y9E8_9DEIO</name>
<accession>A0ABW1Y9E8</accession>